<gene>
    <name evidence="1" type="ORF">NCTC11087_01249</name>
</gene>
<dbReference type="OrthoDB" id="1655939at2"/>
<proteinExistence type="predicted"/>
<sequence>MILVYFKEGSQQKEIVEHVLKDLNEEFKEVGDNHLDLVISKVFSSDEEPVENKLYEDFLFLDTMQQDKIQLFAKLLKEKGIRLGRVAVRTENNISWKLKDLMDEVEEEFQYFLLRDKLFEFVTHPNKERLDADPEYLKRMSLVYAMLEDSNTKMDDLKAAYMLLTKTEETSS</sequence>
<dbReference type="Pfam" id="PF12646">
    <property type="entry name" value="DUF3783"/>
    <property type="match status" value="1"/>
</dbReference>
<keyword evidence="2" id="KW-1185">Reference proteome</keyword>
<dbReference type="GeneID" id="77462211"/>
<protein>
    <submittedName>
        <fullName evidence="1">Domain of uncharacterized function (DUF3783)</fullName>
    </submittedName>
</protein>
<evidence type="ECO:0000313" key="1">
    <source>
        <dbReference type="EMBL" id="SUO04337.1"/>
    </source>
</evidence>
<dbReference type="InterPro" id="IPR016621">
    <property type="entry name" value="UCP014543"/>
</dbReference>
<reference evidence="1 2" key="1">
    <citation type="submission" date="2018-06" db="EMBL/GenBank/DDBJ databases">
        <authorList>
            <consortium name="Pathogen Informatics"/>
            <person name="Doyle S."/>
        </authorList>
    </citation>
    <scope>NUCLEOTIDE SEQUENCE [LARGE SCALE GENOMIC DNA]</scope>
    <source>
        <strain evidence="1 2">NCTC11087</strain>
    </source>
</reference>
<organism evidence="1 2">
    <name type="scientific">Faecalicoccus pleomorphus</name>
    <dbReference type="NCBI Taxonomy" id="1323"/>
    <lineage>
        <taxon>Bacteria</taxon>
        <taxon>Bacillati</taxon>
        <taxon>Bacillota</taxon>
        <taxon>Erysipelotrichia</taxon>
        <taxon>Erysipelotrichales</taxon>
        <taxon>Erysipelotrichaceae</taxon>
        <taxon>Faecalicoccus</taxon>
    </lineage>
</organism>
<dbReference type="RefSeq" id="WP_022789396.1">
    <property type="nucleotide sequence ID" value="NZ_UHFX01000003.1"/>
</dbReference>
<accession>A0A380LM63</accession>
<dbReference type="Proteomes" id="UP000255523">
    <property type="component" value="Unassembled WGS sequence"/>
</dbReference>
<evidence type="ECO:0000313" key="2">
    <source>
        <dbReference type="Proteomes" id="UP000255523"/>
    </source>
</evidence>
<name>A0A380LM63_9FIRM</name>
<dbReference type="EMBL" id="UHFX01000003">
    <property type="protein sequence ID" value="SUO04337.1"/>
    <property type="molecule type" value="Genomic_DNA"/>
</dbReference>
<dbReference type="AlphaFoldDB" id="A0A380LM63"/>